<name>A2F2I3_TRIV3</name>
<dbReference type="VEuPathDB" id="TrichDB:TVAG_265860"/>
<dbReference type="VEuPathDB" id="TrichDB:TVAGG3_0980350"/>
<evidence type="ECO:0008006" key="3">
    <source>
        <dbReference type="Google" id="ProtNLM"/>
    </source>
</evidence>
<evidence type="ECO:0000313" key="1">
    <source>
        <dbReference type="EMBL" id="EAY00883.1"/>
    </source>
</evidence>
<evidence type="ECO:0000313" key="2">
    <source>
        <dbReference type="Proteomes" id="UP000001542"/>
    </source>
</evidence>
<reference evidence="1" key="1">
    <citation type="submission" date="2006-10" db="EMBL/GenBank/DDBJ databases">
        <authorList>
            <person name="Amadeo P."/>
            <person name="Zhao Q."/>
            <person name="Wortman J."/>
            <person name="Fraser-Liggett C."/>
            <person name="Carlton J."/>
        </authorList>
    </citation>
    <scope>NUCLEOTIDE SEQUENCE</scope>
    <source>
        <strain evidence="1">G3</strain>
    </source>
</reference>
<reference evidence="1" key="2">
    <citation type="journal article" date="2007" name="Science">
        <title>Draft genome sequence of the sexually transmitted pathogen Trichomonas vaginalis.</title>
        <authorList>
            <person name="Carlton J.M."/>
            <person name="Hirt R.P."/>
            <person name="Silva J.C."/>
            <person name="Delcher A.L."/>
            <person name="Schatz M."/>
            <person name="Zhao Q."/>
            <person name="Wortman J.R."/>
            <person name="Bidwell S.L."/>
            <person name="Alsmark U.C.M."/>
            <person name="Besteiro S."/>
            <person name="Sicheritz-Ponten T."/>
            <person name="Noel C.J."/>
            <person name="Dacks J.B."/>
            <person name="Foster P.G."/>
            <person name="Simillion C."/>
            <person name="Van de Peer Y."/>
            <person name="Miranda-Saavedra D."/>
            <person name="Barton G.J."/>
            <person name="Westrop G.D."/>
            <person name="Mueller S."/>
            <person name="Dessi D."/>
            <person name="Fiori P.L."/>
            <person name="Ren Q."/>
            <person name="Paulsen I."/>
            <person name="Zhang H."/>
            <person name="Bastida-Corcuera F.D."/>
            <person name="Simoes-Barbosa A."/>
            <person name="Brown M.T."/>
            <person name="Hayes R.D."/>
            <person name="Mukherjee M."/>
            <person name="Okumura C.Y."/>
            <person name="Schneider R."/>
            <person name="Smith A.J."/>
            <person name="Vanacova S."/>
            <person name="Villalvazo M."/>
            <person name="Haas B.J."/>
            <person name="Pertea M."/>
            <person name="Feldblyum T.V."/>
            <person name="Utterback T.R."/>
            <person name="Shu C.L."/>
            <person name="Osoegawa K."/>
            <person name="de Jong P.J."/>
            <person name="Hrdy I."/>
            <person name="Horvathova L."/>
            <person name="Zubacova Z."/>
            <person name="Dolezal P."/>
            <person name="Malik S.B."/>
            <person name="Logsdon J.M. Jr."/>
            <person name="Henze K."/>
            <person name="Gupta A."/>
            <person name="Wang C.C."/>
            <person name="Dunne R.L."/>
            <person name="Upcroft J.A."/>
            <person name="Upcroft P."/>
            <person name="White O."/>
            <person name="Salzberg S.L."/>
            <person name="Tang P."/>
            <person name="Chiu C.-H."/>
            <person name="Lee Y.-S."/>
            <person name="Embley T.M."/>
            <person name="Coombs G.H."/>
            <person name="Mottram J.C."/>
            <person name="Tachezy J."/>
            <person name="Fraser-Liggett C.M."/>
            <person name="Johnson P.J."/>
        </authorList>
    </citation>
    <scope>NUCLEOTIDE SEQUENCE [LARGE SCALE GENOMIC DNA]</scope>
    <source>
        <strain evidence="1">G3</strain>
    </source>
</reference>
<dbReference type="AlphaFoldDB" id="A2F2I3"/>
<dbReference type="Proteomes" id="UP000001542">
    <property type="component" value="Unassembled WGS sequence"/>
</dbReference>
<sequence length="734" mass="84763">MNSHEIERRGDEIKRQAECLETGRRGDNRIVIKLGQLSSFFSRIATNKTPTPQGKEILAFRGVDPIKADEVLEKIKNVKKTQKIDKQETGSATINFTTPVIEADQFNQIAMVGDNLRQKAQKSIEKINYQNIERGQIGRVQHLDVDAALKLSANSEKAEKLAIDIKKALLSEQKLDLAKVLQKTYDPETNSVFSSYFRLLKEDSDQIGFLKNQYRIANFGKLEKDISLHDVEEISQKKLPKIDNSIDPYWKVIWVAFRAGLDRILREIKRDNDKKQFHPIIDLILQENQQDNSNENGSMGSFDVMTQDNRNPISATIEDICSAQQPLEDASLLETTEDFLFDQLYPIKRSSTPIITKNVQQIIWDETAQIVRHNKDFEFTRPLFLILTDQYDEAAKCLLECNQHLVETAHICLLLYPKLRTLKYLVGEFIEKYVTILGEEYSDVAAFYLAYLTLQKDSDPTPVNRVHRYLVNHPMLTIPHEFVKNFKNCIPDYNTFVDDSKDKEALANAIIVLSVLERYDRFDYIDHDKNKINAQNGEDGKNNDGSEQDKINLKDCLKIIPEDKLLILTETLSRDVVKNHYEMCPYLAGLAQKTATLCLSRANTLPDTEKYRLFDVSTKIFEEDDVEKPLVYSYFDLYLGFLENDQERIEKVIEQEEIFPRTKDDIKPTLENIKASKVDPYGTMIGETTAKTIIYLIKSNEDPDLLNVLFYYINFLRVSNETHQHIMALKLERK</sequence>
<organism evidence="1 2">
    <name type="scientific">Trichomonas vaginalis (strain ATCC PRA-98 / G3)</name>
    <dbReference type="NCBI Taxonomy" id="412133"/>
    <lineage>
        <taxon>Eukaryota</taxon>
        <taxon>Metamonada</taxon>
        <taxon>Parabasalia</taxon>
        <taxon>Trichomonadida</taxon>
        <taxon>Trichomonadidae</taxon>
        <taxon>Trichomonas</taxon>
    </lineage>
</organism>
<accession>A2F2I3</accession>
<dbReference type="InParanoid" id="A2F2I3"/>
<protein>
    <recommendedName>
        <fullName evidence="3">Nuclear pore protein</fullName>
    </recommendedName>
</protein>
<dbReference type="KEGG" id="tva:4758706"/>
<dbReference type="RefSeq" id="XP_001313812.1">
    <property type="nucleotide sequence ID" value="XM_001313811.1"/>
</dbReference>
<keyword evidence="2" id="KW-1185">Reference proteome</keyword>
<proteinExistence type="predicted"/>
<dbReference type="EMBL" id="DS113586">
    <property type="protein sequence ID" value="EAY00883.1"/>
    <property type="molecule type" value="Genomic_DNA"/>
</dbReference>
<gene>
    <name evidence="1" type="ORF">TVAG_265860</name>
</gene>